<organism evidence="1 2">
    <name type="scientific">Angiostrongylus cantonensis</name>
    <name type="common">Rat lungworm</name>
    <dbReference type="NCBI Taxonomy" id="6313"/>
    <lineage>
        <taxon>Eukaryota</taxon>
        <taxon>Metazoa</taxon>
        <taxon>Ecdysozoa</taxon>
        <taxon>Nematoda</taxon>
        <taxon>Chromadorea</taxon>
        <taxon>Rhabditida</taxon>
        <taxon>Rhabditina</taxon>
        <taxon>Rhabditomorpha</taxon>
        <taxon>Strongyloidea</taxon>
        <taxon>Metastrongylidae</taxon>
        <taxon>Angiostrongylus</taxon>
    </lineage>
</organism>
<reference evidence="2" key="2">
    <citation type="submission" date="2017-02" db="UniProtKB">
        <authorList>
            <consortium name="WormBaseParasite"/>
        </authorList>
    </citation>
    <scope>IDENTIFICATION</scope>
</reference>
<keyword evidence="1" id="KW-1185">Reference proteome</keyword>
<accession>A0A0K0CZW7</accession>
<name>A0A0K0CZW7_ANGCA</name>
<dbReference type="Proteomes" id="UP000035642">
    <property type="component" value="Unassembled WGS sequence"/>
</dbReference>
<proteinExistence type="predicted"/>
<protein>
    <submittedName>
        <fullName evidence="2">Uncharacterized protein</fullName>
    </submittedName>
</protein>
<dbReference type="WBParaSite" id="ACAC_0000331501-mRNA-1">
    <property type="protein sequence ID" value="ACAC_0000331501-mRNA-1"/>
    <property type="gene ID" value="ACAC_0000331501"/>
</dbReference>
<evidence type="ECO:0000313" key="1">
    <source>
        <dbReference type="Proteomes" id="UP000035642"/>
    </source>
</evidence>
<evidence type="ECO:0000313" key="2">
    <source>
        <dbReference type="WBParaSite" id="ACAC_0000331501-mRNA-1"/>
    </source>
</evidence>
<reference evidence="1" key="1">
    <citation type="submission" date="2012-09" db="EMBL/GenBank/DDBJ databases">
        <authorList>
            <person name="Martin A.A."/>
        </authorList>
    </citation>
    <scope>NUCLEOTIDE SEQUENCE</scope>
</reference>
<sequence>MVMVSEQEPYDVVVEVAHIYSTAMMTVRRRDVAPSRRYSGKVMRRRVMNVEHVSLSSFIICLSSSFASVNDHPFC</sequence>
<dbReference type="AlphaFoldDB" id="A0A0K0CZW7"/>